<dbReference type="EMBL" id="BAEE01000029">
    <property type="protein sequence ID" value="GAB09138.1"/>
    <property type="molecule type" value="Genomic_DNA"/>
</dbReference>
<organism evidence="1 2">
    <name type="scientific">Gordonia araii NBRC 100433</name>
    <dbReference type="NCBI Taxonomy" id="1073574"/>
    <lineage>
        <taxon>Bacteria</taxon>
        <taxon>Bacillati</taxon>
        <taxon>Actinomycetota</taxon>
        <taxon>Actinomycetes</taxon>
        <taxon>Mycobacteriales</taxon>
        <taxon>Gordoniaceae</taxon>
        <taxon>Gordonia</taxon>
    </lineage>
</organism>
<keyword evidence="2" id="KW-1185">Reference proteome</keyword>
<accession>G7GZW3</accession>
<protein>
    <submittedName>
        <fullName evidence="1">Putative transposase</fullName>
    </submittedName>
</protein>
<dbReference type="AlphaFoldDB" id="G7GZW3"/>
<evidence type="ECO:0000313" key="2">
    <source>
        <dbReference type="Proteomes" id="UP000035088"/>
    </source>
</evidence>
<name>G7GZW3_9ACTN</name>
<evidence type="ECO:0000313" key="1">
    <source>
        <dbReference type="EMBL" id="GAB09138.1"/>
    </source>
</evidence>
<reference evidence="1 2" key="1">
    <citation type="submission" date="2011-11" db="EMBL/GenBank/DDBJ databases">
        <title>Whole genome shotgun sequence of Gordonia araii NBRC 100433.</title>
        <authorList>
            <person name="Yoshida Y."/>
            <person name="Hosoyama A."/>
            <person name="Tsuchikane K."/>
            <person name="Katsumata H."/>
            <person name="Yamazaki S."/>
            <person name="Fujita N."/>
        </authorList>
    </citation>
    <scope>NUCLEOTIDE SEQUENCE [LARGE SCALE GENOMIC DNA]</scope>
    <source>
        <strain evidence="1 2">NBRC 100433</strain>
    </source>
</reference>
<proteinExistence type="predicted"/>
<sequence length="65" mass="7283">MRHTHHLGLGITNAGKRVLAITDETSVTVIDLETNEALSTHHIDPTKNYWRNTRRAPGRWPGAPT</sequence>
<gene>
    <name evidence="1" type="ORF">GOARA_029_00020</name>
</gene>
<comment type="caution">
    <text evidence="1">The sequence shown here is derived from an EMBL/GenBank/DDBJ whole genome shotgun (WGS) entry which is preliminary data.</text>
</comment>
<dbReference type="Proteomes" id="UP000035088">
    <property type="component" value="Unassembled WGS sequence"/>
</dbReference>